<proteinExistence type="predicted"/>
<sequence length="494" mass="54465">MTQAPEGQVVRDADYVARVRRHRPSALLPLIAQASAAYSLESSWLQSPYGKYTPWALADAARVSLAYGNEYRKDADDTDLLRILDMYSHLEDHLFRSEDEDALGRWMLRASGEQMIYQEPVFQELARTAAMLTQTAGSREARCLRPGWGEELLGASLSHYVGIAQLLWGSAISCAGRFDPDSLKTPGAERICTEVPAKTIMSVTEKHFATDTAAFRQTNEQARMTRDPLLRRYEYNPLRGTPLLKGYGPGFLAPVSDLIPAKASPLGIYYTGVTRFGNAFAQDLGDLFEAYVGRQLALLPETTVEPEIIYGQNQARSVDWIVVLEELVLLVEVKSVRPTAHLRLATEQRVSEVQRMLGRAFEQIDNTAALISSGRREFAGVPAGRPVHGLVVTMEPFHIVNAPGQRPHLPDTTVPVTVCSISELENLVTITDAPLGQLLLERAGDAQRSTYALREALSGHTHARNAVLDAGWDSYPWRQAEAAQTPTEPAGAGR</sequence>
<evidence type="ECO:0000313" key="1">
    <source>
        <dbReference type="EMBL" id="TWF92357.1"/>
    </source>
</evidence>
<dbReference type="AlphaFoldDB" id="A0A561TZ26"/>
<dbReference type="RefSeq" id="WP_167523807.1">
    <property type="nucleotide sequence ID" value="NZ_VIWW01000002.1"/>
</dbReference>
<dbReference type="EMBL" id="VIWW01000002">
    <property type="protein sequence ID" value="TWF92357.1"/>
    <property type="molecule type" value="Genomic_DNA"/>
</dbReference>
<name>A0A561TZ26_9ACTN</name>
<evidence type="ECO:0000313" key="2">
    <source>
        <dbReference type="Proteomes" id="UP000318186"/>
    </source>
</evidence>
<protein>
    <submittedName>
        <fullName evidence="1">Uncharacterized protein</fullName>
    </submittedName>
</protein>
<comment type="caution">
    <text evidence="1">The sequence shown here is derived from an EMBL/GenBank/DDBJ whole genome shotgun (WGS) entry which is preliminary data.</text>
</comment>
<reference evidence="1 2" key="1">
    <citation type="submission" date="2019-06" db="EMBL/GenBank/DDBJ databases">
        <title>Sequencing the genomes of 1000 actinobacteria strains.</title>
        <authorList>
            <person name="Klenk H.-P."/>
        </authorList>
    </citation>
    <scope>NUCLEOTIDE SEQUENCE [LARGE SCALE GENOMIC DNA]</scope>
    <source>
        <strain evidence="1 2">DSM 42059</strain>
    </source>
</reference>
<accession>A0A561TZ26</accession>
<dbReference type="Proteomes" id="UP000318186">
    <property type="component" value="Unassembled WGS sequence"/>
</dbReference>
<gene>
    <name evidence="1" type="ORF">FHX80_12677</name>
</gene>
<organism evidence="1 2">
    <name type="scientific">Streptomyces brevispora</name>
    <dbReference type="NCBI Taxonomy" id="887462"/>
    <lineage>
        <taxon>Bacteria</taxon>
        <taxon>Bacillati</taxon>
        <taxon>Actinomycetota</taxon>
        <taxon>Actinomycetes</taxon>
        <taxon>Kitasatosporales</taxon>
        <taxon>Streptomycetaceae</taxon>
        <taxon>Streptomyces</taxon>
    </lineage>
</organism>